<feature type="compositionally biased region" description="Basic residues" evidence="1">
    <location>
        <begin position="859"/>
        <end position="868"/>
    </location>
</feature>
<evidence type="ECO:0000313" key="3">
    <source>
        <dbReference type="EMBL" id="PHJ18552.1"/>
    </source>
</evidence>
<feature type="region of interest" description="Disordered" evidence="1">
    <location>
        <begin position="351"/>
        <end position="376"/>
    </location>
</feature>
<dbReference type="RefSeq" id="XP_067920258.1">
    <property type="nucleotide sequence ID" value="XM_068067768.1"/>
</dbReference>
<feature type="compositionally biased region" description="Basic and acidic residues" evidence="1">
    <location>
        <begin position="357"/>
        <end position="376"/>
    </location>
</feature>
<dbReference type="GeneID" id="94430979"/>
<dbReference type="InterPro" id="IPR000048">
    <property type="entry name" value="IQ_motif_EF-hand-BS"/>
</dbReference>
<feature type="compositionally biased region" description="Basic and acidic residues" evidence="1">
    <location>
        <begin position="309"/>
        <end position="339"/>
    </location>
</feature>
<feature type="compositionally biased region" description="Polar residues" evidence="1">
    <location>
        <begin position="1143"/>
        <end position="1161"/>
    </location>
</feature>
<feature type="region of interest" description="Disordered" evidence="1">
    <location>
        <begin position="398"/>
        <end position="431"/>
    </location>
</feature>
<feature type="compositionally biased region" description="Basic and acidic residues" evidence="1">
    <location>
        <begin position="50"/>
        <end position="73"/>
    </location>
</feature>
<feature type="compositionally biased region" description="Low complexity" evidence="1">
    <location>
        <begin position="1099"/>
        <end position="1108"/>
    </location>
</feature>
<feature type="compositionally biased region" description="Low complexity" evidence="1">
    <location>
        <begin position="1359"/>
        <end position="1368"/>
    </location>
</feature>
<name>A0A2C6KQ00_9APIC</name>
<feature type="compositionally biased region" description="Polar residues" evidence="1">
    <location>
        <begin position="1203"/>
        <end position="1212"/>
    </location>
</feature>
<feature type="compositionally biased region" description="Basic residues" evidence="1">
    <location>
        <begin position="1638"/>
        <end position="1651"/>
    </location>
</feature>
<feature type="compositionally biased region" description="Polar residues" evidence="1">
    <location>
        <begin position="1593"/>
        <end position="1604"/>
    </location>
</feature>
<dbReference type="Gene3D" id="2.60.40.10">
    <property type="entry name" value="Immunoglobulins"/>
    <property type="match status" value="1"/>
</dbReference>
<feature type="region of interest" description="Disordered" evidence="1">
    <location>
        <begin position="167"/>
        <end position="339"/>
    </location>
</feature>
<feature type="compositionally biased region" description="Low complexity" evidence="1">
    <location>
        <begin position="844"/>
        <end position="858"/>
    </location>
</feature>
<gene>
    <name evidence="3" type="ORF">CSUI_007623</name>
</gene>
<feature type="compositionally biased region" description="Basic and acidic residues" evidence="1">
    <location>
        <begin position="1213"/>
        <end position="1225"/>
    </location>
</feature>
<feature type="compositionally biased region" description="Basic and acidic residues" evidence="1">
    <location>
        <begin position="248"/>
        <end position="261"/>
    </location>
</feature>
<feature type="compositionally biased region" description="Basic and acidic residues" evidence="1">
    <location>
        <begin position="1033"/>
        <end position="1051"/>
    </location>
</feature>
<feature type="compositionally biased region" description="Polar residues" evidence="1">
    <location>
        <begin position="231"/>
        <end position="243"/>
    </location>
</feature>
<feature type="compositionally biased region" description="Low complexity" evidence="1">
    <location>
        <begin position="1274"/>
        <end position="1286"/>
    </location>
</feature>
<dbReference type="Pfam" id="PF16561">
    <property type="entry name" value="AMPK1_CBM"/>
    <property type="match status" value="1"/>
</dbReference>
<proteinExistence type="predicted"/>
<reference evidence="3 4" key="1">
    <citation type="journal article" date="2017" name="Int. J. Parasitol.">
        <title>The genome of the protozoan parasite Cystoisospora suis and a reverse vaccinology approach to identify vaccine candidates.</title>
        <authorList>
            <person name="Palmieri N."/>
            <person name="Shrestha A."/>
            <person name="Ruttkowski B."/>
            <person name="Beck T."/>
            <person name="Vogl C."/>
            <person name="Tomley F."/>
            <person name="Blake D.P."/>
            <person name="Joachim A."/>
        </authorList>
    </citation>
    <scope>NUCLEOTIDE SEQUENCE [LARGE SCALE GENOMIC DNA]</scope>
    <source>
        <strain evidence="3 4">Wien I</strain>
    </source>
</reference>
<feature type="compositionally biased region" description="Basic and acidic residues" evidence="1">
    <location>
        <begin position="1127"/>
        <end position="1142"/>
    </location>
</feature>
<evidence type="ECO:0000259" key="2">
    <source>
        <dbReference type="Pfam" id="PF16561"/>
    </source>
</evidence>
<dbReference type="SUPFAM" id="SSF81296">
    <property type="entry name" value="E set domains"/>
    <property type="match status" value="1"/>
</dbReference>
<dbReference type="OrthoDB" id="354858at2759"/>
<feature type="compositionally biased region" description="Basic and acidic residues" evidence="1">
    <location>
        <begin position="203"/>
        <end position="216"/>
    </location>
</feature>
<dbReference type="InterPro" id="IPR013783">
    <property type="entry name" value="Ig-like_fold"/>
</dbReference>
<keyword evidence="4" id="KW-1185">Reference proteome</keyword>
<feature type="compositionally biased region" description="Basic and acidic residues" evidence="1">
    <location>
        <begin position="517"/>
        <end position="537"/>
    </location>
</feature>
<feature type="compositionally biased region" description="Basic and acidic residues" evidence="1">
    <location>
        <begin position="1509"/>
        <end position="1519"/>
    </location>
</feature>
<dbReference type="SMART" id="SM00015">
    <property type="entry name" value="IQ"/>
    <property type="match status" value="4"/>
</dbReference>
<dbReference type="Gene3D" id="1.20.5.190">
    <property type="match status" value="2"/>
</dbReference>
<feature type="compositionally biased region" description="Basic and acidic residues" evidence="1">
    <location>
        <begin position="1485"/>
        <end position="1494"/>
    </location>
</feature>
<sequence length="1651" mass="179749">MRGGSALVDYTSVLSSASSPGHYYHYDLASRPRGREEDYTSRRNPSYSKGDSEGRETKGRGGGEERTLHLRNLPRHERLRVTIVSTCENGDGGEEGGDQRAFDLPSQAVAQLKELVRSQLRTLLHFPLFRHIVNVNCATAFSYPFLASPPQSSSHLFSSVVTNSPGGTPTHYTVPSPGDPLHSKNVVSTEEFRPSSPQQPLRYEGEKGHSSADRQPRANVRIRGNEDEGGLTSNSRGPVSSSVCADGFSRRTEGAREERSGEGGMKQKGGCESVDSLGIRESRHDGDDVSFKRKSDKDRDQEDTISSLSRDRGEARLSPDSPRVCEKEEENTTKMKENHCISDVYEKNIDVGSGAKEGTRTEDDSREKKSQRHDTGDCHVNIGQGLCCTASYPSLGYRGGKRDDSTLQPGERGKENSHIDNQNAGHLHSSPCIDVHQLSPLEISSSCSPASSFFSSPYSHSHLFTPAVFSTTWDGRKREQLFSRCPGERRNFQKHAAAGEKARDGSLTTGKSRRSSIRKDVIENGEEDHRSCEDSHRLNSSSQSSACPLLLPISLASPPSKLQVLRCMLADTAAATIQRVIRGHLERLRVHDRLAEFREHQRVKRACVKIQSSWRRFKAMEYYYMLQCCELLERERWMAATRIQAYWRMRVQRDKYRIQHLTECLAGLRRLAAIEVQRIWRGSVTRKVLDDEWKKWIIKWPWDKPGTIVEVIGDFSNPPWTKRHLMTYCHVRRCFILPLARKPGRYEIKFIVDGRYVCDGSQTVVADGNGHFNNLIRVRPATKSPFREIRERLQQLQDQNTGGLIYRSVSSPSCSSGMGGGNFLSPHSLEGWAEFMGVGGGVMPSGMHSSSASSSSSTSHHHHYHHHRMGEMISGGSPHEDHRGVPHHRHEGGRSRIVFNDDDESSWAASSSGRGGETSSSPSPSSSSSSPPPVSHSMQCFSDISGQESSLMTSSSHSDEISSSQWNETPNSASWNDWYRGGGIDHKHEEGPFVVEVRDGDPSPHRSVLDISGDMSRHQGGNDGGHTTTDSWPGERRDYRRDHDENAEKTRQPYSSPRGREKQTSEGSNDNRGGVSVKAGWEYEENIRKDEMMTYPQHQQGEGEFGQESIHHRHHHGDALPQGGVFVEKDTGEGRGRGEKRMSTSAEGENQGTRSTASLQGYRTDDETKQHDGIFHEENTTPDVVPTHTQKKNLQKHVEEDTSALNSSTGDTESPRRARVSRGEADSSTQMGKKEGKTEKSLSSSGDDSGTPSGSAHSTEPPVSVGGRIPLDLSSSVTGVSASSAANETTLRDDRNAAPSSRSSSSPEKFGRNREVAQEAGRSDNIFALDRRGYESSSQQRQFPVESRSLGEIGDDVVSSSSSSSSMSPRVAGKGEDVSCGASWGTNTSGSASTRTSFLDRGGVGGLLSPSVMPDQAPTILSSAPASPRSMLEEKREPERSDTVQESTNLLSSAECHGDIQEGAVVDTGSIGPDGAAGVGAVVGERADRIRDSSPSDPKSSVARGRGGGGEDRKEDGRNSRGGKRQARSEAHSVPGKGITDSPGRREDTIDAGLKTATPQVSEVEREVDSSSPGQVSRGSIALRGLASEEKSSLAQPAGSSSAEVQEFAGPGDGGSLPSARPGGAMGGKGGGGGGGRSGKKKSRHRKGKAV</sequence>
<feature type="region of interest" description="Disordered" evidence="1">
    <location>
        <begin position="489"/>
        <end position="540"/>
    </location>
</feature>
<organism evidence="3 4">
    <name type="scientific">Cystoisospora suis</name>
    <dbReference type="NCBI Taxonomy" id="483139"/>
    <lineage>
        <taxon>Eukaryota</taxon>
        <taxon>Sar</taxon>
        <taxon>Alveolata</taxon>
        <taxon>Apicomplexa</taxon>
        <taxon>Conoidasida</taxon>
        <taxon>Coccidia</taxon>
        <taxon>Eucoccidiorida</taxon>
        <taxon>Eimeriorina</taxon>
        <taxon>Sarcocystidae</taxon>
        <taxon>Cystoisospora</taxon>
    </lineage>
</organism>
<comment type="caution">
    <text evidence="3">The sequence shown here is derived from an EMBL/GenBank/DDBJ whole genome shotgun (WGS) entry which is preliminary data.</text>
</comment>
<dbReference type="PROSITE" id="PS50096">
    <property type="entry name" value="IQ"/>
    <property type="match status" value="3"/>
</dbReference>
<evidence type="ECO:0000256" key="1">
    <source>
        <dbReference type="SAM" id="MobiDB-lite"/>
    </source>
</evidence>
<dbReference type="InterPro" id="IPR032640">
    <property type="entry name" value="AMPK1_CBM"/>
</dbReference>
<dbReference type="VEuPathDB" id="ToxoDB:CSUI_007623"/>
<dbReference type="Pfam" id="PF00612">
    <property type="entry name" value="IQ"/>
    <property type="match status" value="3"/>
</dbReference>
<protein>
    <submittedName>
        <fullName evidence="3">Iq calmodulin-binding motif domain-containing protein</fullName>
    </submittedName>
</protein>
<feature type="region of interest" description="Disordered" evidence="1">
    <location>
        <begin position="844"/>
        <end position="973"/>
    </location>
</feature>
<feature type="domain" description="AMP-activated protein kinase glycogen-binding" evidence="2">
    <location>
        <begin position="702"/>
        <end position="780"/>
    </location>
</feature>
<dbReference type="CDD" id="cd02859">
    <property type="entry name" value="E_set_AMPKbeta_like_N"/>
    <property type="match status" value="1"/>
</dbReference>
<feature type="compositionally biased region" description="Basic and acidic residues" evidence="1">
    <location>
        <begin position="995"/>
        <end position="1008"/>
    </location>
</feature>
<feature type="region of interest" description="Disordered" evidence="1">
    <location>
        <begin position="995"/>
        <end position="1651"/>
    </location>
</feature>
<dbReference type="InterPro" id="IPR014756">
    <property type="entry name" value="Ig_E-set"/>
</dbReference>
<feature type="compositionally biased region" description="Basic and acidic residues" evidence="1">
    <location>
        <begin position="24"/>
        <end position="41"/>
    </location>
</feature>
<feature type="region of interest" description="Disordered" evidence="1">
    <location>
        <begin position="21"/>
        <end position="73"/>
    </location>
</feature>
<feature type="compositionally biased region" description="Basic and acidic residues" evidence="1">
    <location>
        <begin position="1431"/>
        <end position="1443"/>
    </location>
</feature>
<feature type="compositionally biased region" description="Low complexity" evidence="1">
    <location>
        <begin position="906"/>
        <end position="929"/>
    </location>
</feature>
<feature type="compositionally biased region" description="Polar residues" evidence="1">
    <location>
        <begin position="1384"/>
        <end position="1397"/>
    </location>
</feature>
<feature type="compositionally biased region" description="Basic and acidic residues" evidence="1">
    <location>
        <begin position="1163"/>
        <end position="1179"/>
    </location>
</feature>
<feature type="compositionally biased region" description="Basic and acidic residues" evidence="1">
    <location>
        <begin position="278"/>
        <end position="302"/>
    </location>
</feature>
<feature type="compositionally biased region" description="Gly residues" evidence="1">
    <location>
        <begin position="1624"/>
        <end position="1637"/>
    </location>
</feature>
<feature type="compositionally biased region" description="Polar residues" evidence="1">
    <location>
        <begin position="938"/>
        <end position="953"/>
    </location>
</feature>
<dbReference type="Proteomes" id="UP000221165">
    <property type="component" value="Unassembled WGS sequence"/>
</dbReference>
<dbReference type="EMBL" id="MIGC01004073">
    <property type="protein sequence ID" value="PHJ18552.1"/>
    <property type="molecule type" value="Genomic_DNA"/>
</dbReference>
<evidence type="ECO:0000313" key="4">
    <source>
        <dbReference type="Proteomes" id="UP000221165"/>
    </source>
</evidence>
<feature type="compositionally biased region" description="Basic and acidic residues" evidence="1">
    <location>
        <begin position="489"/>
        <end position="504"/>
    </location>
</feature>
<feature type="compositionally biased region" description="Low complexity" evidence="1">
    <location>
        <begin position="1241"/>
        <end position="1255"/>
    </location>
</feature>
<feature type="compositionally biased region" description="Basic and acidic residues" evidence="1">
    <location>
        <begin position="400"/>
        <end position="418"/>
    </location>
</feature>
<accession>A0A2C6KQ00</accession>